<evidence type="ECO:0000313" key="2">
    <source>
        <dbReference type="Proteomes" id="UP000024404"/>
    </source>
</evidence>
<sequence length="85" mass="9983">MLSVTNANSLIKYSNDLLIFFKEGLHEIWNINGTLINPTIALYLKLYNQSYNLATLQPYLTTLQPHRKCLEKIPLNEIKQYYLNH</sequence>
<reference evidence="1" key="2">
    <citation type="submission" date="2022-06" db="UniProtKB">
        <authorList>
            <consortium name="EnsemblMetazoa"/>
        </authorList>
    </citation>
    <scope>IDENTIFICATION</scope>
</reference>
<protein>
    <submittedName>
        <fullName evidence="1">Uncharacterized protein</fullName>
    </submittedName>
</protein>
<keyword evidence="2" id="KW-1185">Reference proteome</keyword>
<dbReference type="Proteomes" id="UP000024404">
    <property type="component" value="Unassembled WGS sequence"/>
</dbReference>
<name>A0A8R1TIQ9_ONCVO</name>
<accession>A0A8R1TIQ9</accession>
<reference evidence="2" key="1">
    <citation type="submission" date="2013-10" db="EMBL/GenBank/DDBJ databases">
        <title>Genome sequencing of Onchocerca volvulus.</title>
        <authorList>
            <person name="Cotton J."/>
            <person name="Tsai J."/>
            <person name="Stanley E."/>
            <person name="Tracey A."/>
            <person name="Holroyd N."/>
            <person name="Lustigman S."/>
            <person name="Berriman M."/>
        </authorList>
    </citation>
    <scope>NUCLEOTIDE SEQUENCE</scope>
</reference>
<dbReference type="EnsemblMetazoa" id="OVOC10240.1">
    <property type="protein sequence ID" value="OVOC10240.1"/>
    <property type="gene ID" value="WBGene00247049"/>
</dbReference>
<organism evidence="1 2">
    <name type="scientific">Onchocerca volvulus</name>
    <dbReference type="NCBI Taxonomy" id="6282"/>
    <lineage>
        <taxon>Eukaryota</taxon>
        <taxon>Metazoa</taxon>
        <taxon>Ecdysozoa</taxon>
        <taxon>Nematoda</taxon>
        <taxon>Chromadorea</taxon>
        <taxon>Rhabditida</taxon>
        <taxon>Spirurina</taxon>
        <taxon>Spiruromorpha</taxon>
        <taxon>Filarioidea</taxon>
        <taxon>Onchocercidae</taxon>
        <taxon>Onchocerca</taxon>
    </lineage>
</organism>
<evidence type="ECO:0000313" key="1">
    <source>
        <dbReference type="EnsemblMetazoa" id="OVOC10240.1"/>
    </source>
</evidence>
<dbReference type="EMBL" id="CMVM020000328">
    <property type="status" value="NOT_ANNOTATED_CDS"/>
    <property type="molecule type" value="Genomic_DNA"/>
</dbReference>
<dbReference type="AlphaFoldDB" id="A0A8R1TIQ9"/>
<proteinExistence type="predicted"/>